<name>A0A0R3DIU5_9BRAD</name>
<dbReference type="Pfam" id="PF00289">
    <property type="entry name" value="Biotin_carb_N"/>
    <property type="match status" value="1"/>
</dbReference>
<dbReference type="InterPro" id="IPR005482">
    <property type="entry name" value="Biotin_COase_C"/>
</dbReference>
<dbReference type="GO" id="GO:0016874">
    <property type="term" value="F:ligase activity"/>
    <property type="evidence" value="ECO:0007669"/>
    <property type="project" value="UniProtKB-KW"/>
</dbReference>
<evidence type="ECO:0000259" key="6">
    <source>
        <dbReference type="PROSITE" id="PS50975"/>
    </source>
</evidence>
<dbReference type="PROSITE" id="PS50979">
    <property type="entry name" value="BC"/>
    <property type="match status" value="1"/>
</dbReference>
<dbReference type="EMBL" id="LJYG01000088">
    <property type="protein sequence ID" value="KRQ09633.1"/>
    <property type="molecule type" value="Genomic_DNA"/>
</dbReference>
<feature type="domain" description="ATP-grasp" evidence="6">
    <location>
        <begin position="124"/>
        <end position="319"/>
    </location>
</feature>
<evidence type="ECO:0000256" key="2">
    <source>
        <dbReference type="ARBA" id="ARBA00022741"/>
    </source>
</evidence>
<evidence type="ECO:0000313" key="9">
    <source>
        <dbReference type="Proteomes" id="UP000051936"/>
    </source>
</evidence>
<dbReference type="PROSITE" id="PS50975">
    <property type="entry name" value="ATP_GRASP"/>
    <property type="match status" value="1"/>
</dbReference>
<comment type="caution">
    <text evidence="8">The sequence shown here is derived from an EMBL/GenBank/DDBJ whole genome shotgun (WGS) entry which is preliminary data.</text>
</comment>
<keyword evidence="2 5" id="KW-0547">Nucleotide-binding</keyword>
<dbReference type="PANTHER" id="PTHR18866">
    <property type="entry name" value="CARBOXYLASE:PYRUVATE/ACETYL-COA/PROPIONYL-COA CARBOXYLASE"/>
    <property type="match status" value="1"/>
</dbReference>
<keyword evidence="9" id="KW-1185">Reference proteome</keyword>
<reference evidence="8 9" key="1">
    <citation type="submission" date="2015-09" db="EMBL/GenBank/DDBJ databases">
        <title>Draft Genome Sequence of Bradyrhizobium manausense Strain BR 3351T, a Novel Symbiotic Nitrogen-Fixing Alphaproteobacterium Isolated from Brazilian Amazon Rain Forest.</title>
        <authorList>
            <person name="De Araujo J.L."/>
            <person name="Zilli J.E."/>
        </authorList>
    </citation>
    <scope>NUCLEOTIDE SEQUENCE [LARGE SCALE GENOMIC DNA]</scope>
    <source>
        <strain evidence="8 9">BR3351</strain>
    </source>
</reference>
<dbReference type="GO" id="GO:0046872">
    <property type="term" value="F:metal ion binding"/>
    <property type="evidence" value="ECO:0007669"/>
    <property type="project" value="InterPro"/>
</dbReference>
<dbReference type="Proteomes" id="UP000051936">
    <property type="component" value="Unassembled WGS sequence"/>
</dbReference>
<dbReference type="InterPro" id="IPR011764">
    <property type="entry name" value="Biotin_carboxylation_dom"/>
</dbReference>
<dbReference type="InterPro" id="IPR005481">
    <property type="entry name" value="BC-like_N"/>
</dbReference>
<evidence type="ECO:0000256" key="5">
    <source>
        <dbReference type="PROSITE-ProRule" id="PRU00409"/>
    </source>
</evidence>
<evidence type="ECO:0000259" key="7">
    <source>
        <dbReference type="PROSITE" id="PS50979"/>
    </source>
</evidence>
<evidence type="ECO:0000256" key="1">
    <source>
        <dbReference type="ARBA" id="ARBA00022598"/>
    </source>
</evidence>
<keyword evidence="4" id="KW-0092">Biotin</keyword>
<proteinExistence type="predicted"/>
<organism evidence="8 9">
    <name type="scientific">Bradyrhizobium manausense</name>
    <dbReference type="NCBI Taxonomy" id="989370"/>
    <lineage>
        <taxon>Bacteria</taxon>
        <taxon>Pseudomonadati</taxon>
        <taxon>Pseudomonadota</taxon>
        <taxon>Alphaproteobacteria</taxon>
        <taxon>Hyphomicrobiales</taxon>
        <taxon>Nitrobacteraceae</taxon>
        <taxon>Bradyrhizobium</taxon>
    </lineage>
</organism>
<dbReference type="PROSITE" id="PS00867">
    <property type="entry name" value="CPSASE_2"/>
    <property type="match status" value="1"/>
</dbReference>
<evidence type="ECO:0000256" key="3">
    <source>
        <dbReference type="ARBA" id="ARBA00022840"/>
    </source>
</evidence>
<evidence type="ECO:0000256" key="4">
    <source>
        <dbReference type="ARBA" id="ARBA00023267"/>
    </source>
</evidence>
<feature type="domain" description="Biotin carboxylation" evidence="7">
    <location>
        <begin position="5"/>
        <end position="448"/>
    </location>
</feature>
<dbReference type="SUPFAM" id="SSF56059">
    <property type="entry name" value="Glutathione synthetase ATP-binding domain-like"/>
    <property type="match status" value="1"/>
</dbReference>
<accession>A0A0R3DIU5</accession>
<dbReference type="Gene3D" id="3.30.470.20">
    <property type="entry name" value="ATP-grasp fold, B domain"/>
    <property type="match status" value="1"/>
</dbReference>
<dbReference type="RefSeq" id="WP_057750111.1">
    <property type="nucleotide sequence ID" value="NZ_LJYG01000088.1"/>
</dbReference>
<dbReference type="OrthoDB" id="9763189at2"/>
<dbReference type="SUPFAM" id="SSF52440">
    <property type="entry name" value="PreATP-grasp domain"/>
    <property type="match status" value="1"/>
</dbReference>
<dbReference type="Pfam" id="PF02785">
    <property type="entry name" value="Biotin_carb_C"/>
    <property type="match status" value="1"/>
</dbReference>
<sequence length="491" mass="53605">MQKLPFDTVLIANRGEIAVRIIKTLRKLGLRSAIVYHEVDAATLAVSMADTAIAIEGSSPIAAYLDAEQIIASARRANVGALHPGYGFLSESPEFARAVSNACIAFVGPTPESIELMGDKIRARKFVQQAGFLVAPSAVEEDDPETFASRARDLGLPLLVKPSAGGGGKGIQIVRDLGALDDAIVQARREGLRYFGDGRLYVERCFEKPRHIEVQVLGDFFGNVVHLFERECSVQRRFQKIIEETPSPALSANLQKRVCEMAVGIARSANYRNAGTVEFIFDGHEFHFLEMNTRLQVEHPVTEMVTGIDLVAEQLHVAAGYELTLSQSDIVSNGHAIEARLYAEAPEREYAPTTGKILMLEYPEYEGVRIDSGIVQGQKISTAFDPMLAKIVVHSATRREAALKAAHVMRQLVLLGCETNADFLARLLMDDTFLSGQIHTGYLDENPHLAVGQCGSDLPAILAAAALLTKPVRDAADNVPKLHAELGKWRN</sequence>
<keyword evidence="3 5" id="KW-0067">ATP-binding</keyword>
<dbReference type="PANTHER" id="PTHR18866:SF33">
    <property type="entry name" value="METHYLCROTONOYL-COA CARBOXYLASE SUBUNIT ALPHA, MITOCHONDRIAL-RELATED"/>
    <property type="match status" value="1"/>
</dbReference>
<dbReference type="STRING" id="989370.AOQ71_20650"/>
<dbReference type="GO" id="GO:0005524">
    <property type="term" value="F:ATP binding"/>
    <property type="evidence" value="ECO:0007669"/>
    <property type="project" value="UniProtKB-UniRule"/>
</dbReference>
<gene>
    <name evidence="8" type="ORF">AOQ71_20650</name>
</gene>
<dbReference type="InterPro" id="IPR050856">
    <property type="entry name" value="Biotin_carboxylase_complex"/>
</dbReference>
<dbReference type="InterPro" id="IPR016185">
    <property type="entry name" value="PreATP-grasp_dom_sf"/>
</dbReference>
<dbReference type="InterPro" id="IPR011054">
    <property type="entry name" value="Rudment_hybrid_motif"/>
</dbReference>
<dbReference type="Pfam" id="PF02786">
    <property type="entry name" value="CPSase_L_D2"/>
    <property type="match status" value="1"/>
</dbReference>
<dbReference type="SMART" id="SM00878">
    <property type="entry name" value="Biotin_carb_C"/>
    <property type="match status" value="1"/>
</dbReference>
<dbReference type="SUPFAM" id="SSF51246">
    <property type="entry name" value="Rudiment single hybrid motif"/>
    <property type="match status" value="1"/>
</dbReference>
<dbReference type="AlphaFoldDB" id="A0A0R3DIU5"/>
<dbReference type="InterPro" id="IPR011761">
    <property type="entry name" value="ATP-grasp"/>
</dbReference>
<protein>
    <submittedName>
        <fullName evidence="8">Biotin carboxylase</fullName>
    </submittedName>
</protein>
<evidence type="ECO:0000313" key="8">
    <source>
        <dbReference type="EMBL" id="KRQ09633.1"/>
    </source>
</evidence>
<dbReference type="InterPro" id="IPR005479">
    <property type="entry name" value="CPAse_ATP-bd"/>
</dbReference>
<keyword evidence="1" id="KW-0436">Ligase</keyword>